<comment type="caution">
    <text evidence="3">The sequence shown here is derived from an EMBL/GenBank/DDBJ whole genome shotgun (WGS) entry which is preliminary data.</text>
</comment>
<feature type="region of interest" description="Disordered" evidence="2">
    <location>
        <begin position="109"/>
        <end position="131"/>
    </location>
</feature>
<dbReference type="Proteomes" id="UP001162131">
    <property type="component" value="Unassembled WGS sequence"/>
</dbReference>
<protein>
    <submittedName>
        <fullName evidence="3">Uncharacterized protein</fullName>
    </submittedName>
</protein>
<accession>A0AAU9J186</accession>
<evidence type="ECO:0000256" key="1">
    <source>
        <dbReference type="SAM" id="Coils"/>
    </source>
</evidence>
<evidence type="ECO:0000256" key="2">
    <source>
        <dbReference type="SAM" id="MobiDB-lite"/>
    </source>
</evidence>
<evidence type="ECO:0000313" key="4">
    <source>
        <dbReference type="Proteomes" id="UP001162131"/>
    </source>
</evidence>
<dbReference type="AlphaFoldDB" id="A0AAU9J186"/>
<organism evidence="3 4">
    <name type="scientific">Blepharisma stoltei</name>
    <dbReference type="NCBI Taxonomy" id="1481888"/>
    <lineage>
        <taxon>Eukaryota</taxon>
        <taxon>Sar</taxon>
        <taxon>Alveolata</taxon>
        <taxon>Ciliophora</taxon>
        <taxon>Postciliodesmatophora</taxon>
        <taxon>Heterotrichea</taxon>
        <taxon>Heterotrichida</taxon>
        <taxon>Blepharismidae</taxon>
        <taxon>Blepharisma</taxon>
    </lineage>
</organism>
<keyword evidence="1" id="KW-0175">Coiled coil</keyword>
<gene>
    <name evidence="3" type="ORF">BSTOLATCC_MIC18939</name>
</gene>
<feature type="compositionally biased region" description="Basic and acidic residues" evidence="2">
    <location>
        <begin position="109"/>
        <end position="122"/>
    </location>
</feature>
<sequence>MHLTPSFVSSEHRLPILSENIGEATPPQSKNQTQTFTFLSTHQKRVLTSPPKRTSIFDTEETEFGNLNKYQNTHRTNSYNFFEEPMETTPKSDFIETKRITTDFTIKEKPSEEIDSRQDIEKQSQTTYSQKETARFNDAEQSNQFFKQISPQNPDLPNLKSPDVYLTNLIRTFKHQKSIPSSMIENLTLEGRRIIVEKLISEKLSMQEQLMGQERRRFSIVSQIDEEFRGALSRQPARPANPSMLKLYALRGISNVSPIEKDESEIDINSKIASPLTPKDEINSKKVEIQLKEFTQLETELVRLSQELQELKSHNNLLQNILSYTKENDFKAISEIIKNKVSSYEQMIKNLNEERIMLKTKLRIGDRSFAQLDKREELNALWDIVGVDKDCGLKPSEIDTINKLIELSASGPMGKFDDYVNDLLSGHDIAEMASLLVRYIKCLEEDVCIGLRKQLLDLRLTNLSHDLKVEQAFDEKGTFEQQFQLIKEKMDSINYRHSRVNKEKQIQLREQDSKLKRSKWIIPDKWAGLSPTELYSKSIKKNCKLKIS</sequence>
<proteinExistence type="predicted"/>
<feature type="coiled-coil region" evidence="1">
    <location>
        <begin position="287"/>
        <end position="361"/>
    </location>
</feature>
<reference evidence="3" key="1">
    <citation type="submission" date="2021-09" db="EMBL/GenBank/DDBJ databases">
        <authorList>
            <consortium name="AG Swart"/>
            <person name="Singh M."/>
            <person name="Singh A."/>
            <person name="Seah K."/>
            <person name="Emmerich C."/>
        </authorList>
    </citation>
    <scope>NUCLEOTIDE SEQUENCE</scope>
    <source>
        <strain evidence="3">ATCC30299</strain>
    </source>
</reference>
<name>A0AAU9J186_9CILI</name>
<keyword evidence="4" id="KW-1185">Reference proteome</keyword>
<evidence type="ECO:0000313" key="3">
    <source>
        <dbReference type="EMBL" id="CAG9317697.1"/>
    </source>
</evidence>
<dbReference type="EMBL" id="CAJZBQ010000018">
    <property type="protein sequence ID" value="CAG9317697.1"/>
    <property type="molecule type" value="Genomic_DNA"/>
</dbReference>